<comment type="caution">
    <text evidence="1">The sequence shown here is derived from an EMBL/GenBank/DDBJ whole genome shotgun (WGS) entry which is preliminary data.</text>
</comment>
<dbReference type="Gene3D" id="2.120.10.70">
    <property type="entry name" value="Fucose-specific lectin"/>
    <property type="match status" value="1"/>
</dbReference>
<evidence type="ECO:0000313" key="2">
    <source>
        <dbReference type="Proteomes" id="UP000326924"/>
    </source>
</evidence>
<protein>
    <recommendedName>
        <fullName evidence="3">Fucose-specific lectin</fullName>
    </recommendedName>
</protein>
<evidence type="ECO:0000313" key="1">
    <source>
        <dbReference type="EMBL" id="KAA8896259.1"/>
    </source>
</evidence>
<proteinExistence type="predicted"/>
<evidence type="ECO:0008006" key="3">
    <source>
        <dbReference type="Google" id="ProtNLM"/>
    </source>
</evidence>
<name>A0A5J5EMH7_9PEZI</name>
<dbReference type="EMBL" id="VXIS01000219">
    <property type="protein sequence ID" value="KAA8896259.1"/>
    <property type="molecule type" value="Genomic_DNA"/>
</dbReference>
<accession>A0A5J5EMH7</accession>
<dbReference type="Proteomes" id="UP000326924">
    <property type="component" value="Unassembled WGS sequence"/>
</dbReference>
<keyword evidence="2" id="KW-1185">Reference proteome</keyword>
<sequence>MQSEQPAYSNIVPDNFSATADIDRESCHVLYETADGDQSRLMNVEIAQNGGAMPEEVPGTQQHYPGTSMAIAYDPLRPNAKASHRWVFYMRGQGSGVIDYVVYDGKNWSKPRPMMNDMQQEIRVGDQAKLAIITVSPPWCELPNPDYRFRFLLYIVDKNGKLQQYTGPYTADGQEYWEQEVVRVDDKEVSTLGYANIAVCKGRTRSVMAYMDSKRKVRVAYRLGIQGTWKSDGEIPNARESTPLSVGVRSTFFGRYMPDSVFSIFYREKGSSETGRISEKRRFYTDAPQPDEMITFGTASTQSSLNCASLKGYLPLAGGEHVCLPALTRPDIRLFSCSNLDGKDTLFQFVRDNANWVIPEGLIITNAQGVSPKK</sequence>
<gene>
    <name evidence="1" type="ORF">FN846DRAFT_1023946</name>
</gene>
<dbReference type="AlphaFoldDB" id="A0A5J5EMH7"/>
<dbReference type="InParanoid" id="A0A5J5EMH7"/>
<dbReference type="OrthoDB" id="10552401at2759"/>
<organism evidence="1 2">
    <name type="scientific">Sphaerosporella brunnea</name>
    <dbReference type="NCBI Taxonomy" id="1250544"/>
    <lineage>
        <taxon>Eukaryota</taxon>
        <taxon>Fungi</taxon>
        <taxon>Dikarya</taxon>
        <taxon>Ascomycota</taxon>
        <taxon>Pezizomycotina</taxon>
        <taxon>Pezizomycetes</taxon>
        <taxon>Pezizales</taxon>
        <taxon>Pyronemataceae</taxon>
        <taxon>Sphaerosporella</taxon>
    </lineage>
</organism>
<reference evidence="1 2" key="1">
    <citation type="submission" date="2019-09" db="EMBL/GenBank/DDBJ databases">
        <title>Draft genome of the ectomycorrhizal ascomycete Sphaerosporella brunnea.</title>
        <authorList>
            <consortium name="DOE Joint Genome Institute"/>
            <person name="Benucci G.M."/>
            <person name="Marozzi G."/>
            <person name="Antonielli L."/>
            <person name="Sanchez S."/>
            <person name="Marco P."/>
            <person name="Wang X."/>
            <person name="Falini L.B."/>
            <person name="Barry K."/>
            <person name="Haridas S."/>
            <person name="Lipzen A."/>
            <person name="Labutti K."/>
            <person name="Grigoriev I.V."/>
            <person name="Murat C."/>
            <person name="Martin F."/>
            <person name="Albertini E."/>
            <person name="Donnini D."/>
            <person name="Bonito G."/>
        </authorList>
    </citation>
    <scope>NUCLEOTIDE SEQUENCE [LARGE SCALE GENOMIC DNA]</scope>
    <source>
        <strain evidence="1 2">Sb_GMNB300</strain>
    </source>
</reference>